<accession>H3A9Y0</accession>
<keyword evidence="7" id="KW-1185">Reference proteome</keyword>
<dbReference type="AlphaFoldDB" id="H3A9Y0"/>
<dbReference type="eggNOG" id="ENOG502QRAI">
    <property type="taxonomic scope" value="Eukaryota"/>
</dbReference>
<organism evidence="6 7">
    <name type="scientific">Latimeria chalumnae</name>
    <name type="common">Coelacanth</name>
    <dbReference type="NCBI Taxonomy" id="7897"/>
    <lineage>
        <taxon>Eukaryota</taxon>
        <taxon>Metazoa</taxon>
        <taxon>Chordata</taxon>
        <taxon>Craniata</taxon>
        <taxon>Vertebrata</taxon>
        <taxon>Euteleostomi</taxon>
        <taxon>Coelacanthiformes</taxon>
        <taxon>Coelacanthidae</taxon>
        <taxon>Latimeria</taxon>
    </lineage>
</organism>
<protein>
    <recommendedName>
        <fullName evidence="5">C2H2-type domain-containing protein</fullName>
    </recommendedName>
</protein>
<dbReference type="Gene3D" id="3.30.160.60">
    <property type="entry name" value="Classic Zinc Finger"/>
    <property type="match status" value="1"/>
</dbReference>
<dbReference type="EMBL" id="AFYH01233930">
    <property type="status" value="NOT_ANNOTATED_CDS"/>
    <property type="molecule type" value="Genomic_DNA"/>
</dbReference>
<keyword evidence="2" id="KW-0862">Zinc</keyword>
<reference evidence="6" key="3">
    <citation type="submission" date="2025-09" db="UniProtKB">
        <authorList>
            <consortium name="Ensembl"/>
        </authorList>
    </citation>
    <scope>IDENTIFICATION</scope>
</reference>
<reference evidence="7" key="1">
    <citation type="submission" date="2011-08" db="EMBL/GenBank/DDBJ databases">
        <title>The draft genome of Latimeria chalumnae.</title>
        <authorList>
            <person name="Di Palma F."/>
            <person name="Alfoldi J."/>
            <person name="Johnson J."/>
            <person name="Berlin A."/>
            <person name="Gnerre S."/>
            <person name="Jaffe D."/>
            <person name="MacCallum I."/>
            <person name="Young S."/>
            <person name="Walker B.J."/>
            <person name="Lander E."/>
            <person name="Lindblad-Toh K."/>
        </authorList>
    </citation>
    <scope>NUCLEOTIDE SEQUENCE [LARGE SCALE GENOMIC DNA]</scope>
    <source>
        <strain evidence="7">Wild caught</strain>
    </source>
</reference>
<keyword evidence="1 3" id="KW-0175">Coiled coil</keyword>
<name>H3A9Y0_LATCH</name>
<dbReference type="PANTHER" id="PTHR21502">
    <property type="entry name" value="ZINC FINGER PROTEIN DZIP1"/>
    <property type="match status" value="1"/>
</dbReference>
<keyword evidence="2" id="KW-0863">Zinc-finger</keyword>
<evidence type="ECO:0000256" key="3">
    <source>
        <dbReference type="SAM" id="Coils"/>
    </source>
</evidence>
<dbReference type="GeneTree" id="ENSGT00940000156862"/>
<dbReference type="GO" id="GO:0060271">
    <property type="term" value="P:cilium assembly"/>
    <property type="evidence" value="ECO:0007669"/>
    <property type="project" value="TreeGrafter"/>
</dbReference>
<dbReference type="InterPro" id="IPR013087">
    <property type="entry name" value="Znf_C2H2_type"/>
</dbReference>
<dbReference type="Proteomes" id="UP000008672">
    <property type="component" value="Unassembled WGS sequence"/>
</dbReference>
<evidence type="ECO:0000259" key="5">
    <source>
        <dbReference type="PROSITE" id="PS50157"/>
    </source>
</evidence>
<dbReference type="PROSITE" id="PS50157">
    <property type="entry name" value="ZINC_FINGER_C2H2_2"/>
    <property type="match status" value="1"/>
</dbReference>
<dbReference type="FunCoup" id="H3A9Y0">
    <property type="interactions" value="731"/>
</dbReference>
<dbReference type="EMBL" id="AFYH01233933">
    <property type="status" value="NOT_ANNOTATED_CDS"/>
    <property type="molecule type" value="Genomic_DNA"/>
</dbReference>
<dbReference type="Pfam" id="PF25977">
    <property type="entry name" value="DZIP1"/>
    <property type="match status" value="1"/>
</dbReference>
<dbReference type="GO" id="GO:0008270">
    <property type="term" value="F:zinc ion binding"/>
    <property type="evidence" value="ECO:0007669"/>
    <property type="project" value="UniProtKB-KW"/>
</dbReference>
<dbReference type="GO" id="GO:0036064">
    <property type="term" value="C:ciliary basal body"/>
    <property type="evidence" value="ECO:0007669"/>
    <property type="project" value="TreeGrafter"/>
</dbReference>
<dbReference type="EMBL" id="AFYH01233932">
    <property type="status" value="NOT_ANNOTATED_CDS"/>
    <property type="molecule type" value="Genomic_DNA"/>
</dbReference>
<dbReference type="PROSITE" id="PS00028">
    <property type="entry name" value="ZINC_FINGER_C2H2_1"/>
    <property type="match status" value="1"/>
</dbReference>
<dbReference type="EMBL" id="AFYH01233931">
    <property type="status" value="NOT_ANNOTATED_CDS"/>
    <property type="molecule type" value="Genomic_DNA"/>
</dbReference>
<dbReference type="InterPro" id="IPR051241">
    <property type="entry name" value="DZIP_RILPL"/>
</dbReference>
<evidence type="ECO:0000313" key="7">
    <source>
        <dbReference type="Proteomes" id="UP000008672"/>
    </source>
</evidence>
<dbReference type="GO" id="GO:0005737">
    <property type="term" value="C:cytoplasm"/>
    <property type="evidence" value="ECO:0007669"/>
    <property type="project" value="TreeGrafter"/>
</dbReference>
<proteinExistence type="predicted"/>
<dbReference type="STRING" id="7897.ENSLACP00000006451"/>
<evidence type="ECO:0000256" key="4">
    <source>
        <dbReference type="SAM" id="MobiDB-lite"/>
    </source>
</evidence>
<reference evidence="6" key="2">
    <citation type="submission" date="2025-08" db="UniProtKB">
        <authorList>
            <consortium name="Ensembl"/>
        </authorList>
    </citation>
    <scope>IDENTIFICATION</scope>
</reference>
<feature type="coiled-coil region" evidence="3">
    <location>
        <begin position="105"/>
        <end position="186"/>
    </location>
</feature>
<dbReference type="InterPro" id="IPR058883">
    <property type="entry name" value="DZIP1_dom"/>
</dbReference>
<feature type="coiled-coil region" evidence="3">
    <location>
        <begin position="215"/>
        <end position="242"/>
    </location>
</feature>
<evidence type="ECO:0000313" key="6">
    <source>
        <dbReference type="Ensembl" id="ENSLACP00000006451.1"/>
    </source>
</evidence>
<feature type="compositionally biased region" description="Polar residues" evidence="4">
    <location>
        <begin position="616"/>
        <end position="631"/>
    </location>
</feature>
<dbReference type="OMA" id="PDIQYIR"/>
<keyword evidence="2" id="KW-0479">Metal-binding</keyword>
<feature type="region of interest" description="Disordered" evidence="4">
    <location>
        <begin position="612"/>
        <end position="667"/>
    </location>
</feature>
<dbReference type="HOGENOM" id="CLU_018051_1_0_1"/>
<evidence type="ECO:0000256" key="1">
    <source>
        <dbReference type="ARBA" id="ARBA00023054"/>
    </source>
</evidence>
<sequence>CPHCDKAFMNYSFLQSHVERRHPEEVDIAKQKKEERQKLQDEVNKLKEQLLHAQSHLEAEHQSYMIKMSEEHEHLKTKEEGILRRFEKWKEEEREKLSCEMEKMKEMFTKEFKELSTKNSTLENQLLEVKNSSIKLKSNLGTLKDDQAHDFEQERHRYQRDLQSLKELLEKQESRWTSRIESLQKEHEKEKYKYQLEVKGLKSYMTATEDQQANVTLYNKRIDELSQKLQEQKEMIITQKEQIYELSSRPSEKVTVCSGKESYIRWLKFCIIYTNSLLQLNLQANNTTVCLGCVFLLLEQSMSTRLLEPIEEVSEEDKGNKKETQTLAQGKENLVNVLKKNPSLIQELRPILEQALLERLEALGIKPGVRGIPSHQINKILATVESNREEKGKRIPDFHLIRERLAHQLNVSAQKESSIYSNIVVTASSNFTSEGKIIQDPFRSHLIISYIKMCSKRLSVPVIVCFVLVMHLKISLNKRTLPFSSEESENDDVIFKNFQTQMPLHSRNPITSISSLMKDEPSDTDWTEGSEIEEMDPNAAAKELKVKNKERIAGGGFQKNEPFGGVLVKQTAKKDDIVRELKLTDVDEDDWDISSLEDDKSPVVKTKAVKTRSAVCKSSDSTTSHNTSPWGTSAGKGMKGVGPIDGGTSTLKSSMVTVTDWSDSSDI</sequence>
<feature type="compositionally biased region" description="Polar residues" evidence="4">
    <location>
        <begin position="647"/>
        <end position="667"/>
    </location>
</feature>
<evidence type="ECO:0000256" key="2">
    <source>
        <dbReference type="PROSITE-ProRule" id="PRU00042"/>
    </source>
</evidence>
<dbReference type="Ensembl" id="ENSLACT00000006504.1">
    <property type="protein sequence ID" value="ENSLACP00000006451.1"/>
    <property type="gene ID" value="ENSLACG00000005724.1"/>
</dbReference>
<feature type="domain" description="C2H2-type" evidence="5">
    <location>
        <begin position="1"/>
        <end position="27"/>
    </location>
</feature>
<dbReference type="PANTHER" id="PTHR21502:SF5">
    <property type="entry name" value="CILIUM ASSEMBLY PROTEIN DZIP1"/>
    <property type="match status" value="1"/>
</dbReference>
<feature type="coiled-coil region" evidence="3">
    <location>
        <begin position="29"/>
        <end position="56"/>
    </location>
</feature>
<dbReference type="Bgee" id="ENSLACG00000005724">
    <property type="expression patterns" value="Expressed in muscle tissue and 4 other cell types or tissues"/>
</dbReference>
<dbReference type="InParanoid" id="H3A9Y0"/>